<dbReference type="EC" id="3.2.2.21" evidence="3"/>
<dbReference type="FunFam" id="1.10.340.30:FF:000004">
    <property type="entry name" value="DNA-3-methyladenine glycosylase II"/>
    <property type="match status" value="1"/>
</dbReference>
<dbReference type="GO" id="GO:0005737">
    <property type="term" value="C:cytoplasm"/>
    <property type="evidence" value="ECO:0007669"/>
    <property type="project" value="TreeGrafter"/>
</dbReference>
<comment type="similarity">
    <text evidence="2">Belongs to the alkylbase DNA glycosidase AlkA family.</text>
</comment>
<gene>
    <name evidence="7" type="ORF">GH754_14275</name>
</gene>
<dbReference type="InterPro" id="IPR003265">
    <property type="entry name" value="HhH-GPD_domain"/>
</dbReference>
<dbReference type="EMBL" id="WJNH01000009">
    <property type="protein sequence ID" value="MRG87460.1"/>
    <property type="molecule type" value="Genomic_DNA"/>
</dbReference>
<feature type="domain" description="HhH-GPD" evidence="6">
    <location>
        <begin position="128"/>
        <end position="287"/>
    </location>
</feature>
<evidence type="ECO:0000259" key="6">
    <source>
        <dbReference type="SMART" id="SM00478"/>
    </source>
</evidence>
<dbReference type="Gene3D" id="1.10.340.30">
    <property type="entry name" value="Hypothetical protein, domain 2"/>
    <property type="match status" value="1"/>
</dbReference>
<dbReference type="GO" id="GO:0032993">
    <property type="term" value="C:protein-DNA complex"/>
    <property type="evidence" value="ECO:0007669"/>
    <property type="project" value="TreeGrafter"/>
</dbReference>
<dbReference type="Pfam" id="PF00730">
    <property type="entry name" value="HhH-GPD"/>
    <property type="match status" value="1"/>
</dbReference>
<dbReference type="Proteomes" id="UP000480185">
    <property type="component" value="Unassembled WGS sequence"/>
</dbReference>
<dbReference type="PANTHER" id="PTHR43003:SF5">
    <property type="entry name" value="DNA-3-METHYLADENINE GLYCOSYLASE"/>
    <property type="match status" value="1"/>
</dbReference>
<reference evidence="7 8" key="1">
    <citation type="submission" date="2019-11" db="EMBL/GenBank/DDBJ databases">
        <authorList>
            <person name="Li J."/>
        </authorList>
    </citation>
    <scope>NUCLEOTIDE SEQUENCE [LARGE SCALE GENOMIC DNA]</scope>
    <source>
        <strain evidence="7 8">J4</strain>
    </source>
</reference>
<dbReference type="GO" id="GO:0043916">
    <property type="term" value="F:DNA-7-methylguanine glycosylase activity"/>
    <property type="evidence" value="ECO:0007669"/>
    <property type="project" value="TreeGrafter"/>
</dbReference>
<dbReference type="Gene3D" id="1.10.1670.10">
    <property type="entry name" value="Helix-hairpin-Helix base-excision DNA repair enzymes (C-terminal)"/>
    <property type="match status" value="1"/>
</dbReference>
<evidence type="ECO:0000256" key="2">
    <source>
        <dbReference type="ARBA" id="ARBA00010817"/>
    </source>
</evidence>
<accession>A0A6G1X9B0</accession>
<comment type="catalytic activity">
    <reaction evidence="1">
        <text>Hydrolysis of alkylated DNA, releasing 3-methyladenine, 3-methylguanine, 7-methylguanine and 7-methyladenine.</text>
        <dbReference type="EC" id="3.2.2.21"/>
    </reaction>
</comment>
<dbReference type="InterPro" id="IPR023170">
    <property type="entry name" value="HhH_base_excis_C"/>
</dbReference>
<evidence type="ECO:0000256" key="5">
    <source>
        <dbReference type="ARBA" id="ARBA00023204"/>
    </source>
</evidence>
<name>A0A6G1X9B0_9BACI</name>
<keyword evidence="5" id="KW-0234">DNA repair</keyword>
<keyword evidence="4" id="KW-0227">DNA damage</keyword>
<keyword evidence="8" id="KW-1185">Reference proteome</keyword>
<dbReference type="AlphaFoldDB" id="A0A6G1X9B0"/>
<dbReference type="PANTHER" id="PTHR43003">
    <property type="entry name" value="DNA-3-METHYLADENINE GLYCOSYLASE"/>
    <property type="match status" value="1"/>
</dbReference>
<evidence type="ECO:0000256" key="1">
    <source>
        <dbReference type="ARBA" id="ARBA00000086"/>
    </source>
</evidence>
<dbReference type="GO" id="GO:0006285">
    <property type="term" value="P:base-excision repair, AP site formation"/>
    <property type="evidence" value="ECO:0007669"/>
    <property type="project" value="TreeGrafter"/>
</dbReference>
<sequence length="288" mass="33450">MWTETIRAIGPFDFDYALFRLSFDPLMDLDRDGRWVRVPFKIGDDKHIVKVKATGSTEQPEFQISGDSDQDKSQLIREVEEVFQLHLDLKQIHNHFSDTKLAPLFAKYPGTPVVKEFNRFDALMKTIVHQQLNMKFAYTLSMRYVQNFGEEVEGVWFQPTPEKVASLNYEELRKLQFSQRKAEYVIDTSRMIVDGKLNLDELAEKPNEEVIETLTKVRGIGFWTAENWLLSGLGRDNLLPAADIGIQNALKKFLNLDSKPKKDDIYTMGEEWSPYRSYAAITLWRSIE</sequence>
<comment type="caution">
    <text evidence="7">The sequence shown here is derived from an EMBL/GenBank/DDBJ whole genome shotgun (WGS) entry which is preliminary data.</text>
</comment>
<dbReference type="SUPFAM" id="SSF48150">
    <property type="entry name" value="DNA-glycosylase"/>
    <property type="match status" value="1"/>
</dbReference>
<dbReference type="SMART" id="SM00478">
    <property type="entry name" value="ENDO3c"/>
    <property type="match status" value="1"/>
</dbReference>
<dbReference type="Gene3D" id="3.30.310.20">
    <property type="entry name" value="DNA-3-methyladenine glycosylase AlkA, N-terminal domain"/>
    <property type="match status" value="1"/>
</dbReference>
<evidence type="ECO:0000256" key="3">
    <source>
        <dbReference type="ARBA" id="ARBA00012000"/>
    </source>
</evidence>
<dbReference type="CDD" id="cd00056">
    <property type="entry name" value="ENDO3c"/>
    <property type="match status" value="1"/>
</dbReference>
<dbReference type="InterPro" id="IPR011257">
    <property type="entry name" value="DNA_glycosylase"/>
</dbReference>
<protein>
    <recommendedName>
        <fullName evidence="3">DNA-3-methyladenine glycosylase II</fullName>
        <ecNumber evidence="3">3.2.2.21</ecNumber>
    </recommendedName>
</protein>
<organism evidence="7 8">
    <name type="scientific">Salinibacillus xinjiangensis</name>
    <dbReference type="NCBI Taxonomy" id="1229268"/>
    <lineage>
        <taxon>Bacteria</taxon>
        <taxon>Bacillati</taxon>
        <taxon>Bacillota</taxon>
        <taxon>Bacilli</taxon>
        <taxon>Bacillales</taxon>
        <taxon>Bacillaceae</taxon>
        <taxon>Salinibacillus</taxon>
    </lineage>
</organism>
<evidence type="ECO:0000256" key="4">
    <source>
        <dbReference type="ARBA" id="ARBA00022763"/>
    </source>
</evidence>
<dbReference type="InterPro" id="IPR037046">
    <property type="entry name" value="AlkA_N_sf"/>
</dbReference>
<dbReference type="InterPro" id="IPR051912">
    <property type="entry name" value="Alkylbase_DNA_Glycosylase/TA"/>
</dbReference>
<proteinExistence type="inferred from homology"/>
<evidence type="ECO:0000313" key="8">
    <source>
        <dbReference type="Proteomes" id="UP000480185"/>
    </source>
</evidence>
<dbReference type="GO" id="GO:0008725">
    <property type="term" value="F:DNA-3-methyladenine glycosylase activity"/>
    <property type="evidence" value="ECO:0007669"/>
    <property type="project" value="TreeGrafter"/>
</dbReference>
<dbReference type="GO" id="GO:0032131">
    <property type="term" value="F:alkylated DNA binding"/>
    <property type="evidence" value="ECO:0007669"/>
    <property type="project" value="TreeGrafter"/>
</dbReference>
<dbReference type="GO" id="GO:0006307">
    <property type="term" value="P:DNA alkylation repair"/>
    <property type="evidence" value="ECO:0007669"/>
    <property type="project" value="TreeGrafter"/>
</dbReference>
<dbReference type="OrthoDB" id="9785929at2"/>
<evidence type="ECO:0000313" key="7">
    <source>
        <dbReference type="EMBL" id="MRG87460.1"/>
    </source>
</evidence>